<dbReference type="RefSeq" id="XP_013906293.1">
    <property type="nucleotide sequence ID" value="XM_014050839.1"/>
</dbReference>
<proteinExistence type="predicted"/>
<dbReference type="GO" id="GO:0019905">
    <property type="term" value="F:syntaxin binding"/>
    <property type="evidence" value="ECO:0007669"/>
    <property type="project" value="TreeGrafter"/>
</dbReference>
<dbReference type="PANTHER" id="PTHR14190:SF7">
    <property type="entry name" value="VACUOLAR PROTEIN SORTING-ASSOCIATED PROTEIN 52 HOMOLOG"/>
    <property type="match status" value="1"/>
</dbReference>
<dbReference type="InterPro" id="IPR048319">
    <property type="entry name" value="Vps52_CC"/>
</dbReference>
<dbReference type="PANTHER" id="PTHR14190">
    <property type="entry name" value="SUPPRESSOR OF ACTIN MUTATIONS 2/VACUOLAR PROTEIN SORTING 52"/>
    <property type="match status" value="1"/>
</dbReference>
<dbReference type="GO" id="GO:0006896">
    <property type="term" value="P:Golgi to vacuole transport"/>
    <property type="evidence" value="ECO:0007669"/>
    <property type="project" value="TreeGrafter"/>
</dbReference>
<dbReference type="Proteomes" id="UP000054498">
    <property type="component" value="Unassembled WGS sequence"/>
</dbReference>
<dbReference type="AlphaFoldDB" id="A0A0D2LLN3"/>
<evidence type="ECO:0000313" key="3">
    <source>
        <dbReference type="EMBL" id="KIZ07274.1"/>
    </source>
</evidence>
<dbReference type="GO" id="GO:0032456">
    <property type="term" value="P:endocytic recycling"/>
    <property type="evidence" value="ECO:0007669"/>
    <property type="project" value="TreeGrafter"/>
</dbReference>
<dbReference type="OrthoDB" id="19482at2759"/>
<dbReference type="KEGG" id="mng:MNEG_0687"/>
<dbReference type="Pfam" id="PF04129">
    <property type="entry name" value="Vps52_CC"/>
    <property type="match status" value="1"/>
</dbReference>
<protein>
    <submittedName>
        <fullName evidence="3">Vacuolar protein sorting-associated like protein 52</fullName>
    </submittedName>
</protein>
<dbReference type="GeneID" id="25726805"/>
<evidence type="ECO:0000259" key="2">
    <source>
        <dbReference type="Pfam" id="PF04129"/>
    </source>
</evidence>
<reference evidence="3 4" key="1">
    <citation type="journal article" date="2013" name="BMC Genomics">
        <title>Reconstruction of the lipid metabolism for the microalga Monoraphidium neglectum from its genome sequence reveals characteristics suitable for biofuel production.</title>
        <authorList>
            <person name="Bogen C."/>
            <person name="Al-Dilaimi A."/>
            <person name="Albersmeier A."/>
            <person name="Wichmann J."/>
            <person name="Grundmann M."/>
            <person name="Rupp O."/>
            <person name="Lauersen K.J."/>
            <person name="Blifernez-Klassen O."/>
            <person name="Kalinowski J."/>
            <person name="Goesmann A."/>
            <person name="Mussgnug J.H."/>
            <person name="Kruse O."/>
        </authorList>
    </citation>
    <scope>NUCLEOTIDE SEQUENCE [LARGE SCALE GENOMIC DNA]</scope>
    <source>
        <strain evidence="3 4">SAG 48.87</strain>
    </source>
</reference>
<feature type="domain" description="Vps52 coiled-coil" evidence="2">
    <location>
        <begin position="490"/>
        <end position="626"/>
    </location>
</feature>
<dbReference type="EMBL" id="KK100277">
    <property type="protein sequence ID" value="KIZ07274.1"/>
    <property type="molecule type" value="Genomic_DNA"/>
</dbReference>
<evidence type="ECO:0000313" key="4">
    <source>
        <dbReference type="Proteomes" id="UP000054498"/>
    </source>
</evidence>
<dbReference type="STRING" id="145388.A0A0D2LLN3"/>
<dbReference type="GO" id="GO:0042147">
    <property type="term" value="P:retrograde transport, endosome to Golgi"/>
    <property type="evidence" value="ECO:0007669"/>
    <property type="project" value="TreeGrafter"/>
</dbReference>
<dbReference type="InterPro" id="IPR007258">
    <property type="entry name" value="Vps52"/>
</dbReference>
<dbReference type="GO" id="GO:0000938">
    <property type="term" value="C:GARP complex"/>
    <property type="evidence" value="ECO:0007669"/>
    <property type="project" value="TreeGrafter"/>
</dbReference>
<accession>A0A0D2LLN3</accession>
<keyword evidence="4" id="KW-1185">Reference proteome</keyword>
<gene>
    <name evidence="3" type="ORF">MNEG_0687</name>
</gene>
<name>A0A0D2LLN3_9CHLO</name>
<dbReference type="GO" id="GO:0005829">
    <property type="term" value="C:cytosol"/>
    <property type="evidence" value="ECO:0007669"/>
    <property type="project" value="GOC"/>
</dbReference>
<organism evidence="3 4">
    <name type="scientific">Monoraphidium neglectum</name>
    <dbReference type="NCBI Taxonomy" id="145388"/>
    <lineage>
        <taxon>Eukaryota</taxon>
        <taxon>Viridiplantae</taxon>
        <taxon>Chlorophyta</taxon>
        <taxon>core chlorophytes</taxon>
        <taxon>Chlorophyceae</taxon>
        <taxon>CS clade</taxon>
        <taxon>Sphaeropleales</taxon>
        <taxon>Selenastraceae</taxon>
        <taxon>Monoraphidium</taxon>
    </lineage>
</organism>
<evidence type="ECO:0000256" key="1">
    <source>
        <dbReference type="SAM" id="MobiDB-lite"/>
    </source>
</evidence>
<feature type="compositionally biased region" description="Gly residues" evidence="1">
    <location>
        <begin position="416"/>
        <end position="441"/>
    </location>
</feature>
<sequence>MAVDAGAAGTLLRRLASLALGGADDTAAAAALRALAALAEALGRDDVAAADLWGSPGLAAQAARWLARAPGGGAAPRAAAAQLCVPLLAGGHGAPGAGGAVLLRQPGLVAGLAALVADSRQLQAPHELLELMAAVSAVSAYGGHAAAAAFAAAQPAGGAGAAEPGFFDGVAWALSAPLLPRGDVQMLSRQSFEGQAVTALTISAGSLVHALTQHPTPGLLRCRPALLEALEAGAARARTWGQASKASGDSLGDSDAQQVVEHLNDAADELRALKDADVAAGALEVLGIAGPGGGGDDGVACAKPESSTDAGARRCEACGRVDGGDGGGNPLLACAGCKGVLEVFFCNVRQYARGKLGRPATKAPAKLLKSSDDKGLLRATAVPPVMAAAAHDAARYAESLRRELIEGLGIGDLDGGASDGSDGEGYSGFGAGQGPPGGGASGLRDLDRELEAFEGHEVIKDILDQGHVPKEYARGIDDRLRAAELESIQDYIAESDNLVALHGQITQCDGILEHMEQLLGKFQSDLGKVSDEIRALQVQSQAMSTRLKNRRTIENRLGAFIEAMAVPEEMVAGIMDAEVNEEYLEHLLALDRKVKFLAGDDTAKGSQCRRDVEVVLEKLRIKAITKQT</sequence>
<feature type="region of interest" description="Disordered" evidence="1">
    <location>
        <begin position="416"/>
        <end position="444"/>
    </location>
</feature>